<dbReference type="RefSeq" id="WP_318779721.1">
    <property type="nucleotide sequence ID" value="NZ_JADBEE010000001.1"/>
</dbReference>
<organism evidence="1 2">
    <name type="scientific">Nesterenkonia halotolerans</name>
    <dbReference type="NCBI Taxonomy" id="225325"/>
    <lineage>
        <taxon>Bacteria</taxon>
        <taxon>Bacillati</taxon>
        <taxon>Actinomycetota</taxon>
        <taxon>Actinomycetes</taxon>
        <taxon>Micrococcales</taxon>
        <taxon>Micrococcaceae</taxon>
        <taxon>Nesterenkonia</taxon>
    </lineage>
</organism>
<evidence type="ECO:0000313" key="1">
    <source>
        <dbReference type="EMBL" id="MBE1513392.1"/>
    </source>
</evidence>
<evidence type="ECO:0000313" key="2">
    <source>
        <dbReference type="Proteomes" id="UP000636579"/>
    </source>
</evidence>
<gene>
    <name evidence="1" type="ORF">H4W26_000147</name>
</gene>
<evidence type="ECO:0008006" key="3">
    <source>
        <dbReference type="Google" id="ProtNLM"/>
    </source>
</evidence>
<accession>A0ABR9J304</accession>
<comment type="caution">
    <text evidence="1">The sequence shown here is derived from an EMBL/GenBank/DDBJ whole genome shotgun (WGS) entry which is preliminary data.</text>
</comment>
<dbReference type="Proteomes" id="UP000636579">
    <property type="component" value="Unassembled WGS sequence"/>
</dbReference>
<sequence length="138" mass="14867">MEELIGSVTPRVRQEDARTMLTLMRRATGEEPALWGRIIGFGTYHYRYDTGREGDAPAAAYAPRRQATTVYLPDGVGAHAEALTTLGAHSTGVGCLYIPRLDQLDPVVLEQIIASSFTAVTAGTFEHRAREGGSTTAS</sequence>
<name>A0ABR9J304_9MICC</name>
<dbReference type="EMBL" id="JADBEE010000001">
    <property type="protein sequence ID" value="MBE1513392.1"/>
    <property type="molecule type" value="Genomic_DNA"/>
</dbReference>
<protein>
    <recommendedName>
        <fullName evidence="3">DUF1801 domain-containing protein</fullName>
    </recommendedName>
</protein>
<reference evidence="1 2" key="1">
    <citation type="submission" date="2020-10" db="EMBL/GenBank/DDBJ databases">
        <title>Sequencing the genomes of 1000 actinobacteria strains.</title>
        <authorList>
            <person name="Klenk H.-P."/>
        </authorList>
    </citation>
    <scope>NUCLEOTIDE SEQUENCE [LARGE SCALE GENOMIC DNA]</scope>
    <source>
        <strain evidence="1 2">DSM 15474</strain>
    </source>
</reference>
<keyword evidence="2" id="KW-1185">Reference proteome</keyword>
<proteinExistence type="predicted"/>